<feature type="signal peptide" evidence="1">
    <location>
        <begin position="1"/>
        <end position="20"/>
    </location>
</feature>
<dbReference type="PANTHER" id="PTHR36505:SF1">
    <property type="entry name" value="BLR1072 PROTEIN"/>
    <property type="match status" value="1"/>
</dbReference>
<dbReference type="EMBL" id="CP014796">
    <property type="protein sequence ID" value="APX22256.1"/>
    <property type="molecule type" value="Genomic_DNA"/>
</dbReference>
<evidence type="ECO:0000313" key="4">
    <source>
        <dbReference type="Proteomes" id="UP000186559"/>
    </source>
</evidence>
<evidence type="ECO:0000256" key="1">
    <source>
        <dbReference type="SAM" id="SignalP"/>
    </source>
</evidence>
<dbReference type="OrthoDB" id="6158291at2"/>
<evidence type="ECO:0000259" key="2">
    <source>
        <dbReference type="Pfam" id="PF05239"/>
    </source>
</evidence>
<keyword evidence="4" id="KW-1185">Reference proteome</keyword>
<dbReference type="PANTHER" id="PTHR36505">
    <property type="entry name" value="BLR1072 PROTEIN"/>
    <property type="match status" value="1"/>
</dbReference>
<sequence precursor="true">MRHITLSALSLILVTGAASAQGVDTSSLHSVDDANVMGPDGDKIGEVEEILVDDSGSPVAAVIEAGGFLDIGDEDIVVSLDELTFENGDYTTSMTEEELEELPTWDD</sequence>
<keyword evidence="1" id="KW-0732">Signal</keyword>
<feature type="domain" description="PRC-barrel" evidence="2">
    <location>
        <begin position="26"/>
        <end position="88"/>
    </location>
</feature>
<dbReference type="Pfam" id="PF05239">
    <property type="entry name" value="PRC"/>
    <property type="match status" value="1"/>
</dbReference>
<evidence type="ECO:0000313" key="3">
    <source>
        <dbReference type="EMBL" id="APX22256.1"/>
    </source>
</evidence>
<feature type="chain" id="PRO_5010564218" evidence="1">
    <location>
        <begin position="21"/>
        <end position="107"/>
    </location>
</feature>
<gene>
    <name evidence="3" type="ORF">Ga0080559_TMP1460</name>
</gene>
<accession>A0A1U7D2F2</accession>
<dbReference type="SUPFAM" id="SSF50346">
    <property type="entry name" value="PRC-barrel domain"/>
    <property type="match status" value="1"/>
</dbReference>
<organism evidence="3 4">
    <name type="scientific">Salipiger profundus</name>
    <dbReference type="NCBI Taxonomy" id="1229727"/>
    <lineage>
        <taxon>Bacteria</taxon>
        <taxon>Pseudomonadati</taxon>
        <taxon>Pseudomonadota</taxon>
        <taxon>Alphaproteobacteria</taxon>
        <taxon>Rhodobacterales</taxon>
        <taxon>Roseobacteraceae</taxon>
        <taxon>Salipiger</taxon>
    </lineage>
</organism>
<dbReference type="Gene3D" id="2.30.30.240">
    <property type="entry name" value="PRC-barrel domain"/>
    <property type="match status" value="1"/>
</dbReference>
<dbReference type="InterPro" id="IPR011033">
    <property type="entry name" value="PRC_barrel-like_sf"/>
</dbReference>
<name>A0A1U7D2F2_9RHOB</name>
<dbReference type="KEGG" id="tpro:Ga0080559_TMP1460"/>
<dbReference type="InterPro" id="IPR027275">
    <property type="entry name" value="PRC-brl_dom"/>
</dbReference>
<dbReference type="STRING" id="1229727.Ga0080559_TMP1460"/>
<dbReference type="RefSeq" id="WP_017469448.1">
    <property type="nucleotide sequence ID" value="NZ_BMEW01000032.1"/>
</dbReference>
<protein>
    <submittedName>
        <fullName evidence="3">PRC-barrel protein</fullName>
    </submittedName>
</protein>
<dbReference type="AlphaFoldDB" id="A0A1U7D2F2"/>
<reference evidence="3 4" key="1">
    <citation type="submission" date="2016-03" db="EMBL/GenBank/DDBJ databases">
        <title>Deep-sea bacteria in the southern Pacific.</title>
        <authorList>
            <person name="Tang K."/>
        </authorList>
    </citation>
    <scope>NUCLEOTIDE SEQUENCE [LARGE SCALE GENOMIC DNA]</scope>
    <source>
        <strain evidence="3 4">JLT2016</strain>
    </source>
</reference>
<proteinExistence type="predicted"/>
<dbReference type="Proteomes" id="UP000186559">
    <property type="component" value="Chromosome"/>
</dbReference>